<dbReference type="EMBL" id="REGN01002120">
    <property type="protein sequence ID" value="RNA30156.1"/>
    <property type="molecule type" value="Genomic_DNA"/>
</dbReference>
<protein>
    <submittedName>
        <fullName evidence="1">Uncharacterized protein</fullName>
    </submittedName>
</protein>
<dbReference type="AlphaFoldDB" id="A0A3M7S2V6"/>
<organism evidence="1 2">
    <name type="scientific">Brachionus plicatilis</name>
    <name type="common">Marine rotifer</name>
    <name type="synonym">Brachionus muelleri</name>
    <dbReference type="NCBI Taxonomy" id="10195"/>
    <lineage>
        <taxon>Eukaryota</taxon>
        <taxon>Metazoa</taxon>
        <taxon>Spiralia</taxon>
        <taxon>Gnathifera</taxon>
        <taxon>Rotifera</taxon>
        <taxon>Eurotatoria</taxon>
        <taxon>Monogononta</taxon>
        <taxon>Pseudotrocha</taxon>
        <taxon>Ploima</taxon>
        <taxon>Brachionidae</taxon>
        <taxon>Brachionus</taxon>
    </lineage>
</organism>
<proteinExistence type="predicted"/>
<dbReference type="Proteomes" id="UP000276133">
    <property type="component" value="Unassembled WGS sequence"/>
</dbReference>
<name>A0A3M7S2V6_BRAPC</name>
<reference evidence="1 2" key="1">
    <citation type="journal article" date="2018" name="Sci. Rep.">
        <title>Genomic signatures of local adaptation to the degree of environmental predictability in rotifers.</title>
        <authorList>
            <person name="Franch-Gras L."/>
            <person name="Hahn C."/>
            <person name="Garcia-Roger E.M."/>
            <person name="Carmona M.J."/>
            <person name="Serra M."/>
            <person name="Gomez A."/>
        </authorList>
    </citation>
    <scope>NUCLEOTIDE SEQUENCE [LARGE SCALE GENOMIC DNA]</scope>
    <source>
        <strain evidence="1">HYR1</strain>
    </source>
</reference>
<evidence type="ECO:0000313" key="2">
    <source>
        <dbReference type="Proteomes" id="UP000276133"/>
    </source>
</evidence>
<accession>A0A3M7S2V6</accession>
<sequence length="66" mass="7667">MLLSFLFLEIIIDVPKLNSLNNFILVSDRRIKLQSIKKRFRVLNHELNGNAQIELNELLNCLCVEG</sequence>
<comment type="caution">
    <text evidence="1">The sequence shown here is derived from an EMBL/GenBank/DDBJ whole genome shotgun (WGS) entry which is preliminary data.</text>
</comment>
<keyword evidence="2" id="KW-1185">Reference proteome</keyword>
<gene>
    <name evidence="1" type="ORF">BpHYR1_000746</name>
</gene>
<evidence type="ECO:0000313" key="1">
    <source>
        <dbReference type="EMBL" id="RNA30156.1"/>
    </source>
</evidence>